<dbReference type="GO" id="GO:0016787">
    <property type="term" value="F:hydrolase activity"/>
    <property type="evidence" value="ECO:0007669"/>
    <property type="project" value="UniProtKB-KW"/>
</dbReference>
<feature type="domain" description="EDS1 EP" evidence="9">
    <location>
        <begin position="250"/>
        <end position="462"/>
    </location>
</feature>
<evidence type="ECO:0000256" key="4">
    <source>
        <dbReference type="ARBA" id="ARBA00022801"/>
    </source>
</evidence>
<dbReference type="InterPro" id="IPR041266">
    <property type="entry name" value="EDS1_EP"/>
</dbReference>
<dbReference type="PANTHER" id="PTHR47413:SF2">
    <property type="entry name" value="LIPASE-LIKE PAD4"/>
    <property type="match status" value="1"/>
</dbReference>
<dbReference type="EMBL" id="OIVN01002291">
    <property type="protein sequence ID" value="SPD02320.1"/>
    <property type="molecule type" value="Genomic_DNA"/>
</dbReference>
<proteinExistence type="predicted"/>
<dbReference type="InterPro" id="IPR029058">
    <property type="entry name" value="AB_hydrolase_fold"/>
</dbReference>
<name>A0A2N9GSJ6_FAGSY</name>
<protein>
    <recommendedName>
        <fullName evidence="11">Fungal lipase-like domain-containing protein</fullName>
    </recommendedName>
</protein>
<dbReference type="GO" id="GO:0005737">
    <property type="term" value="C:cytoplasm"/>
    <property type="evidence" value="ECO:0007669"/>
    <property type="project" value="UniProtKB-SubCell"/>
</dbReference>
<dbReference type="Pfam" id="PF18117">
    <property type="entry name" value="EDS1_EP"/>
    <property type="match status" value="1"/>
</dbReference>
<evidence type="ECO:0000256" key="1">
    <source>
        <dbReference type="ARBA" id="ARBA00004123"/>
    </source>
</evidence>
<dbReference type="Pfam" id="PF01764">
    <property type="entry name" value="Lipase_3"/>
    <property type="match status" value="1"/>
</dbReference>
<feature type="transmembrane region" description="Helical" evidence="7">
    <location>
        <begin position="12"/>
        <end position="34"/>
    </location>
</feature>
<keyword evidence="6" id="KW-0539">Nucleus</keyword>
<dbReference type="GO" id="GO:0006952">
    <property type="term" value="P:defense response"/>
    <property type="evidence" value="ECO:0007669"/>
    <property type="project" value="UniProtKB-KW"/>
</dbReference>
<evidence type="ECO:0000259" key="9">
    <source>
        <dbReference type="Pfam" id="PF18117"/>
    </source>
</evidence>
<evidence type="ECO:0008006" key="11">
    <source>
        <dbReference type="Google" id="ProtNLM"/>
    </source>
</evidence>
<keyword evidence="7" id="KW-1133">Transmembrane helix</keyword>
<dbReference type="Gene3D" id="3.40.50.1820">
    <property type="entry name" value="alpha/beta hydrolase"/>
    <property type="match status" value="1"/>
</dbReference>
<accession>A0A2N9GSJ6</accession>
<evidence type="ECO:0000256" key="3">
    <source>
        <dbReference type="ARBA" id="ARBA00022490"/>
    </source>
</evidence>
<keyword evidence="3" id="KW-0963">Cytoplasm</keyword>
<dbReference type="PANTHER" id="PTHR47413">
    <property type="entry name" value="LIPASE-LIKE PAD4"/>
    <property type="match status" value="1"/>
</dbReference>
<keyword evidence="7" id="KW-0812">Transmembrane</keyword>
<reference evidence="10" key="1">
    <citation type="submission" date="2018-02" db="EMBL/GenBank/DDBJ databases">
        <authorList>
            <person name="Cohen D.B."/>
            <person name="Kent A.D."/>
        </authorList>
    </citation>
    <scope>NUCLEOTIDE SEQUENCE</scope>
</reference>
<gene>
    <name evidence="10" type="ORF">FSB_LOCUS30202</name>
</gene>
<keyword evidence="7" id="KW-0472">Membrane</keyword>
<keyword evidence="4" id="KW-0378">Hydrolase</keyword>
<dbReference type="GO" id="GO:0006629">
    <property type="term" value="P:lipid metabolic process"/>
    <property type="evidence" value="ECO:0007669"/>
    <property type="project" value="InterPro"/>
</dbReference>
<dbReference type="SUPFAM" id="SSF53474">
    <property type="entry name" value="alpha/beta-Hydrolases"/>
    <property type="match status" value="1"/>
</dbReference>
<evidence type="ECO:0000256" key="6">
    <source>
        <dbReference type="ARBA" id="ARBA00023242"/>
    </source>
</evidence>
<evidence type="ECO:0000313" key="10">
    <source>
        <dbReference type="EMBL" id="SPD02320.1"/>
    </source>
</evidence>
<feature type="domain" description="Fungal lipase-type" evidence="8">
    <location>
        <begin position="4"/>
        <end position="86"/>
    </location>
</feature>
<comment type="subcellular location">
    <subcellularLocation>
        <location evidence="2">Cytoplasm</location>
    </subcellularLocation>
    <subcellularLocation>
        <location evidence="1">Nucleus</location>
    </subcellularLocation>
</comment>
<dbReference type="GO" id="GO:0005634">
    <property type="term" value="C:nucleus"/>
    <property type="evidence" value="ECO:0007669"/>
    <property type="project" value="UniProtKB-SubCell"/>
</dbReference>
<evidence type="ECO:0000256" key="2">
    <source>
        <dbReference type="ARBA" id="ARBA00004496"/>
    </source>
</evidence>
<evidence type="ECO:0000256" key="5">
    <source>
        <dbReference type="ARBA" id="ARBA00022821"/>
    </source>
</evidence>
<dbReference type="InterPro" id="IPR002921">
    <property type="entry name" value="Fungal_lipase-type"/>
</dbReference>
<keyword evidence="5" id="KW-0611">Plant defense</keyword>
<evidence type="ECO:0000256" key="7">
    <source>
        <dbReference type="SAM" id="Phobius"/>
    </source>
</evidence>
<organism evidence="10">
    <name type="scientific">Fagus sylvatica</name>
    <name type="common">Beechnut</name>
    <dbReference type="NCBI Taxonomy" id="28930"/>
    <lineage>
        <taxon>Eukaryota</taxon>
        <taxon>Viridiplantae</taxon>
        <taxon>Streptophyta</taxon>
        <taxon>Embryophyta</taxon>
        <taxon>Tracheophyta</taxon>
        <taxon>Spermatophyta</taxon>
        <taxon>Magnoliopsida</taxon>
        <taxon>eudicotyledons</taxon>
        <taxon>Gunneridae</taxon>
        <taxon>Pentapetalae</taxon>
        <taxon>rosids</taxon>
        <taxon>fabids</taxon>
        <taxon>Fagales</taxon>
        <taxon>Fagaceae</taxon>
        <taxon>Fagus</taxon>
    </lineage>
</organism>
<evidence type="ECO:0000259" key="8">
    <source>
        <dbReference type="Pfam" id="PF01764"/>
    </source>
</evidence>
<sequence>MSALMKKSKSIIITGHSIGGTAATLCTLWLLSYYQTVPSPLQVLCITYGSPLLGNESLSRAILRERWGGNFCNVVSKHDIMPRMFFAPLASLSEIAELFRFVLVHLEVIAQTGEEKAKSLFWPLGSYLFCSEEGAICVDNAVSVIKMMHLLLMTGSPSTSVEDHLKYGDYVEKASLQFLNQRSFMEGNIPESTYEAGIGMALQSSGIYNQESVARPAKDCLKMARRMGRTPNLESAKLAVRLAKINPYRAQIEWYKASCDESDCQMGYYDCFKLRDNTKRDTKVDMNRYKLAAFWNNVIEMLDNNQLPYDFNRRAKWVNTSQFYKLLVEPLDIAEYYRKGMHREKGHYLKHGRERRYEIFDRWWRERKVSPEENNERSKFASLTQDSCFWARVEEAREWLDNIKTESDPRKLILLWENIDAFEKYARTLVESQEVSRDVLLKNSSYSLWVEEWSQLKSQRMQFPQFPGEVVP</sequence>
<dbReference type="AlphaFoldDB" id="A0A2N9GSJ6"/>